<protein>
    <recommendedName>
        <fullName evidence="2">CRAL-TRIO domain-containing protein</fullName>
    </recommendedName>
</protein>
<gene>
    <name evidence="3" type="ORF">AFUS01_LOCUS2784</name>
</gene>
<dbReference type="CDD" id="cd00170">
    <property type="entry name" value="SEC14"/>
    <property type="match status" value="1"/>
</dbReference>
<name>A0A8J2NNN7_9HEXA</name>
<sequence length="244" mass="27750">MARYVLAVFVTIATFLQLILAQTEIPHDNEILKWEPSKEMKTKYPYYLSGYDDEGAPVWIVEFGKWDLKSAAEAGGEITENFDKYVHQYFATLVNSTGDISANQGFFAILDLEGYDITQAKSVPGIQKFLWMAQTFVDAVKGDKFKGGIFINVNNFFENVWKVAGPILGKYFNTVTVFGTNSEAWRSQLLQKIPQDQLPEWYGILDSKKIAENLFPEKNYYSCSASFCGDKRDKLQNVTDFSDI</sequence>
<feature type="domain" description="CRAL-TRIO" evidence="2">
    <location>
        <begin position="36"/>
        <end position="210"/>
    </location>
</feature>
<keyword evidence="4" id="KW-1185">Reference proteome</keyword>
<dbReference type="InterPro" id="IPR001251">
    <property type="entry name" value="CRAL-TRIO_dom"/>
</dbReference>
<feature type="signal peptide" evidence="1">
    <location>
        <begin position="1"/>
        <end position="21"/>
    </location>
</feature>
<evidence type="ECO:0000256" key="1">
    <source>
        <dbReference type="SAM" id="SignalP"/>
    </source>
</evidence>
<accession>A0A8J2NNN7</accession>
<dbReference type="PANTHER" id="PTHR23324">
    <property type="entry name" value="SEC14 RELATED PROTEIN"/>
    <property type="match status" value="1"/>
</dbReference>
<organism evidence="3 4">
    <name type="scientific">Allacma fusca</name>
    <dbReference type="NCBI Taxonomy" id="39272"/>
    <lineage>
        <taxon>Eukaryota</taxon>
        <taxon>Metazoa</taxon>
        <taxon>Ecdysozoa</taxon>
        <taxon>Arthropoda</taxon>
        <taxon>Hexapoda</taxon>
        <taxon>Collembola</taxon>
        <taxon>Symphypleona</taxon>
        <taxon>Sminthuridae</taxon>
        <taxon>Allacma</taxon>
    </lineage>
</organism>
<dbReference type="Proteomes" id="UP000708208">
    <property type="component" value="Unassembled WGS sequence"/>
</dbReference>
<dbReference type="EMBL" id="CAJVCH010016129">
    <property type="protein sequence ID" value="CAG7681121.1"/>
    <property type="molecule type" value="Genomic_DNA"/>
</dbReference>
<proteinExistence type="predicted"/>
<dbReference type="AlphaFoldDB" id="A0A8J2NNN7"/>
<dbReference type="OrthoDB" id="1434354at2759"/>
<evidence type="ECO:0000259" key="2">
    <source>
        <dbReference type="PROSITE" id="PS50191"/>
    </source>
</evidence>
<dbReference type="SMART" id="SM00516">
    <property type="entry name" value="SEC14"/>
    <property type="match status" value="1"/>
</dbReference>
<comment type="caution">
    <text evidence="3">The sequence shown here is derived from an EMBL/GenBank/DDBJ whole genome shotgun (WGS) entry which is preliminary data.</text>
</comment>
<dbReference type="Pfam" id="PF00650">
    <property type="entry name" value="CRAL_TRIO"/>
    <property type="match status" value="1"/>
</dbReference>
<dbReference type="GO" id="GO:0005737">
    <property type="term" value="C:cytoplasm"/>
    <property type="evidence" value="ECO:0007669"/>
    <property type="project" value="TreeGrafter"/>
</dbReference>
<evidence type="ECO:0000313" key="3">
    <source>
        <dbReference type="EMBL" id="CAG7681121.1"/>
    </source>
</evidence>
<reference evidence="3" key="1">
    <citation type="submission" date="2021-06" db="EMBL/GenBank/DDBJ databases">
        <authorList>
            <person name="Hodson N. C."/>
            <person name="Mongue J. A."/>
            <person name="Jaron S. K."/>
        </authorList>
    </citation>
    <scope>NUCLEOTIDE SEQUENCE</scope>
</reference>
<dbReference type="PANTHER" id="PTHR23324:SF83">
    <property type="entry name" value="SEC14-LIKE PROTEIN 2"/>
    <property type="match status" value="1"/>
</dbReference>
<dbReference type="InterPro" id="IPR051064">
    <property type="entry name" value="SEC14/CRAL-TRIO_domain"/>
</dbReference>
<evidence type="ECO:0000313" key="4">
    <source>
        <dbReference type="Proteomes" id="UP000708208"/>
    </source>
</evidence>
<dbReference type="PROSITE" id="PS50191">
    <property type="entry name" value="CRAL_TRIO"/>
    <property type="match status" value="1"/>
</dbReference>
<keyword evidence="1" id="KW-0732">Signal</keyword>
<feature type="chain" id="PRO_5035298367" description="CRAL-TRIO domain-containing protein" evidence="1">
    <location>
        <begin position="22"/>
        <end position="244"/>
    </location>
</feature>